<dbReference type="EMBL" id="JAEPRD010000023">
    <property type="protein sequence ID" value="KAG2207692.1"/>
    <property type="molecule type" value="Genomic_DNA"/>
</dbReference>
<keyword evidence="2" id="KW-1185">Reference proteome</keyword>
<reference evidence="1" key="1">
    <citation type="submission" date="2020-12" db="EMBL/GenBank/DDBJ databases">
        <title>Metabolic potential, ecology and presence of endohyphal bacteria is reflected in genomic diversity of Mucoromycotina.</title>
        <authorList>
            <person name="Muszewska A."/>
            <person name="Okrasinska A."/>
            <person name="Steczkiewicz K."/>
            <person name="Drgas O."/>
            <person name="Orlowska M."/>
            <person name="Perlinska-Lenart U."/>
            <person name="Aleksandrzak-Piekarczyk T."/>
            <person name="Szatraj K."/>
            <person name="Zielenkiewicz U."/>
            <person name="Pilsyk S."/>
            <person name="Malc E."/>
            <person name="Mieczkowski P."/>
            <person name="Kruszewska J.S."/>
            <person name="Biernat P."/>
            <person name="Pawlowska J."/>
        </authorList>
    </citation>
    <scope>NUCLEOTIDE SEQUENCE</scope>
    <source>
        <strain evidence="1">WA0000017839</strain>
    </source>
</reference>
<name>A0A8H7RB37_9FUNG</name>
<dbReference type="AlphaFoldDB" id="A0A8H7RB37"/>
<proteinExistence type="predicted"/>
<gene>
    <name evidence="1" type="ORF">INT47_011812</name>
</gene>
<sequence>MSRSQYTVEELVELNLGVTDLRDVTDYGMHLDIEDFNGWSQICFDQNNIKEYVNLQTGGAFEKYTSKIVHVVVDTVFQSHLSPAHSKDITLTVDIDMVGMSDRIPMYPSSTLDAIKDFTSAVSPMFYGKHLHEISNMILGQYVDASRLKHYIFFSRLYHEGETKTQASLRMREDTRTSFIENVLFQALRCNESIAHLYPISLKDEVFRKRSAAGTISNVGTFVIQEHMALVVDTMRQIIAESASPMPQETSLAQFRDFFFFTHSYGIKQHIPYSMEKAGNQASIVPIVHEAINDLNWNGILDDNVVLDLAINIGVHGHTGLWVAQPDDKRDGHLTTRLLNMFLEGMKIASRRYRHDMFAYISTLGGFRYHARNKVQGDGPCNILSMQAYHTIKTPFYIARRGSSRTSHDISVEQLVFNPSTADYVMNGTRDIFYDIQEMSYPARFELSLRLPHVQYFYDNIHVYVQRILDEQEDPCLVFYETSIVCSLGVHKINALQYMYKSISDAGIGLRLQDDHLMTLICYISVIFSGLVARPDSFAYQQRFIQFLYNRAEYNSALLLCPRLLYFDGAFYLLDNNLSTFARIQRRTMSRLNRPNQLYSVPDVAHYFRPVNYRVLDELSNLLFGMERMILDVKETYSVLREPAASIANMLIVVIEAIYLIYDSIYTS</sequence>
<dbReference type="Proteomes" id="UP000603453">
    <property type="component" value="Unassembled WGS sequence"/>
</dbReference>
<comment type="caution">
    <text evidence="1">The sequence shown here is derived from an EMBL/GenBank/DDBJ whole genome shotgun (WGS) entry which is preliminary data.</text>
</comment>
<evidence type="ECO:0000313" key="2">
    <source>
        <dbReference type="Proteomes" id="UP000603453"/>
    </source>
</evidence>
<dbReference type="OrthoDB" id="3238634at2759"/>
<evidence type="ECO:0000313" key="1">
    <source>
        <dbReference type="EMBL" id="KAG2207692.1"/>
    </source>
</evidence>
<accession>A0A8H7RB37</accession>
<protein>
    <submittedName>
        <fullName evidence="1">Uncharacterized protein</fullName>
    </submittedName>
</protein>
<organism evidence="1 2">
    <name type="scientific">Mucor saturninus</name>
    <dbReference type="NCBI Taxonomy" id="64648"/>
    <lineage>
        <taxon>Eukaryota</taxon>
        <taxon>Fungi</taxon>
        <taxon>Fungi incertae sedis</taxon>
        <taxon>Mucoromycota</taxon>
        <taxon>Mucoromycotina</taxon>
        <taxon>Mucoromycetes</taxon>
        <taxon>Mucorales</taxon>
        <taxon>Mucorineae</taxon>
        <taxon>Mucoraceae</taxon>
        <taxon>Mucor</taxon>
    </lineage>
</organism>